<sequence>MFAKMRQAKIDASAAANKPFYGATINATIKEGAGLLAKD</sequence>
<dbReference type="AlphaFoldDB" id="A0A9W7DZ33"/>
<organism evidence="1 2">
    <name type="scientific">Triparma retinervis</name>
    <dbReference type="NCBI Taxonomy" id="2557542"/>
    <lineage>
        <taxon>Eukaryota</taxon>
        <taxon>Sar</taxon>
        <taxon>Stramenopiles</taxon>
        <taxon>Ochrophyta</taxon>
        <taxon>Bolidophyceae</taxon>
        <taxon>Parmales</taxon>
        <taxon>Triparmaceae</taxon>
        <taxon>Triparma</taxon>
    </lineage>
</organism>
<gene>
    <name evidence="1" type="ORF">TrRE_jg4063</name>
</gene>
<proteinExistence type="predicted"/>
<dbReference type="Proteomes" id="UP001165082">
    <property type="component" value="Unassembled WGS sequence"/>
</dbReference>
<feature type="non-terminal residue" evidence="1">
    <location>
        <position position="39"/>
    </location>
</feature>
<reference evidence="1" key="1">
    <citation type="submission" date="2022-07" db="EMBL/GenBank/DDBJ databases">
        <title>Genome analysis of Parmales, a sister group of diatoms, reveals the evolutionary specialization of diatoms from phago-mixotrophs to photoautotrophs.</title>
        <authorList>
            <person name="Ban H."/>
            <person name="Sato S."/>
            <person name="Yoshikawa S."/>
            <person name="Kazumasa Y."/>
            <person name="Nakamura Y."/>
            <person name="Ichinomiya M."/>
            <person name="Saitoh K."/>
            <person name="Sato N."/>
            <person name="Blanc-Mathieu R."/>
            <person name="Endo H."/>
            <person name="Kuwata A."/>
            <person name="Ogata H."/>
        </authorList>
    </citation>
    <scope>NUCLEOTIDE SEQUENCE</scope>
</reference>
<evidence type="ECO:0000313" key="1">
    <source>
        <dbReference type="EMBL" id="GMH59345.1"/>
    </source>
</evidence>
<accession>A0A9W7DZ33</accession>
<dbReference type="EMBL" id="BRXZ01006344">
    <property type="protein sequence ID" value="GMH59345.1"/>
    <property type="molecule type" value="Genomic_DNA"/>
</dbReference>
<name>A0A9W7DZ33_9STRA</name>
<comment type="caution">
    <text evidence="1">The sequence shown here is derived from an EMBL/GenBank/DDBJ whole genome shotgun (WGS) entry which is preliminary data.</text>
</comment>
<evidence type="ECO:0000313" key="2">
    <source>
        <dbReference type="Proteomes" id="UP001165082"/>
    </source>
</evidence>
<protein>
    <submittedName>
        <fullName evidence="1">Uncharacterized protein</fullName>
    </submittedName>
</protein>
<keyword evidence="2" id="KW-1185">Reference proteome</keyword>